<dbReference type="PANTHER" id="PTHR19965">
    <property type="entry name" value="RNA AND EXPORT FACTOR BINDING PROTEIN"/>
    <property type="match status" value="1"/>
</dbReference>
<dbReference type="Proteomes" id="UP000193560">
    <property type="component" value="Unassembled WGS sequence"/>
</dbReference>
<reference evidence="5 6" key="1">
    <citation type="submission" date="2016-07" db="EMBL/GenBank/DDBJ databases">
        <title>Pervasive Adenine N6-methylation of Active Genes in Fungi.</title>
        <authorList>
            <consortium name="DOE Joint Genome Institute"/>
            <person name="Mondo S.J."/>
            <person name="Dannebaum R.O."/>
            <person name="Kuo R.C."/>
            <person name="Labutti K."/>
            <person name="Haridas S."/>
            <person name="Kuo A."/>
            <person name="Salamov A."/>
            <person name="Ahrendt S.R."/>
            <person name="Lipzen A."/>
            <person name="Sullivan W."/>
            <person name="Andreopoulos W.B."/>
            <person name="Clum A."/>
            <person name="Lindquist E."/>
            <person name="Daum C."/>
            <person name="Ramamoorthy G.K."/>
            <person name="Gryganskyi A."/>
            <person name="Culley D."/>
            <person name="Magnuson J.K."/>
            <person name="James T.Y."/>
            <person name="O'Malley M.A."/>
            <person name="Stajich J.E."/>
            <person name="Spatafora J.W."/>
            <person name="Visel A."/>
            <person name="Grigoriev I.V."/>
        </authorList>
    </citation>
    <scope>NUCLEOTIDE SEQUENCE [LARGE SCALE GENOMIC DNA]</scope>
    <source>
        <strain evidence="5 6">NRRL 1336</strain>
    </source>
</reference>
<evidence type="ECO:0000313" key="6">
    <source>
        <dbReference type="Proteomes" id="UP000193560"/>
    </source>
</evidence>
<dbReference type="Pfam" id="PF00076">
    <property type="entry name" value="RRM_1"/>
    <property type="match status" value="1"/>
</dbReference>
<gene>
    <name evidence="5" type="ORF">BCR42DRAFT_496984</name>
</gene>
<dbReference type="SMART" id="SM00360">
    <property type="entry name" value="RRM"/>
    <property type="match status" value="1"/>
</dbReference>
<dbReference type="GO" id="GO:0006406">
    <property type="term" value="P:mRNA export from nucleus"/>
    <property type="evidence" value="ECO:0007669"/>
    <property type="project" value="TreeGrafter"/>
</dbReference>
<dbReference type="InterPro" id="IPR012677">
    <property type="entry name" value="Nucleotide-bd_a/b_plait_sf"/>
</dbReference>
<feature type="compositionally biased region" description="Basic and acidic residues" evidence="3">
    <location>
        <begin position="11"/>
        <end position="22"/>
    </location>
</feature>
<dbReference type="STRING" id="90262.A0A1X2HXR3"/>
<accession>A0A1X2HXR3</accession>
<dbReference type="InterPro" id="IPR035979">
    <property type="entry name" value="RBD_domain_sf"/>
</dbReference>
<evidence type="ECO:0000256" key="3">
    <source>
        <dbReference type="SAM" id="MobiDB-lite"/>
    </source>
</evidence>
<keyword evidence="6" id="KW-1185">Reference proteome</keyword>
<dbReference type="InterPro" id="IPR051229">
    <property type="entry name" value="ALYREF_mRNA_export"/>
</dbReference>
<evidence type="ECO:0000313" key="5">
    <source>
        <dbReference type="EMBL" id="ORZ04628.1"/>
    </source>
</evidence>
<dbReference type="AlphaFoldDB" id="A0A1X2HXR3"/>
<dbReference type="Gene3D" id="3.30.70.330">
    <property type="match status" value="1"/>
</dbReference>
<dbReference type="InterPro" id="IPR000504">
    <property type="entry name" value="RRM_dom"/>
</dbReference>
<name>A0A1X2HXR3_9FUNG</name>
<dbReference type="GO" id="GO:0005634">
    <property type="term" value="C:nucleus"/>
    <property type="evidence" value="ECO:0007669"/>
    <property type="project" value="TreeGrafter"/>
</dbReference>
<feature type="compositionally biased region" description="Gly residues" evidence="3">
    <location>
        <begin position="221"/>
        <end position="241"/>
    </location>
</feature>
<proteinExistence type="predicted"/>
<dbReference type="PANTHER" id="PTHR19965:SF82">
    <property type="entry name" value="THO COMPLEX SUBUNIT 4"/>
    <property type="match status" value="1"/>
</dbReference>
<sequence>MSSKLDQALDDAIKERRSDHRSNNSQQRRRQSSSTSSSSRHDRRNTSGGGIRKRISGGGGFSSNINSRLGGGRGREQNVGGGPQRHNRRSGLKRSTDQPWSHDLFSGNGGGNLPIEARLGGGRQQHQRRGGNKYGESSRSGTTLTVENLHYNVTEEDLASVFKLVGTVDKCKIEFDRSGRSTGTAKIVFPDQDVAQKALDKFNNVDLDGQPMKITLLNKSSGGGHASSGRVSSGGRGGRGGSTRQSRSSRNEDDLDAELEAYSKSKDQDGDAMMTD</sequence>
<evidence type="ECO:0000256" key="2">
    <source>
        <dbReference type="PROSITE-ProRule" id="PRU00176"/>
    </source>
</evidence>
<feature type="region of interest" description="Disordered" evidence="3">
    <location>
        <begin position="217"/>
        <end position="276"/>
    </location>
</feature>
<dbReference type="CDD" id="cd12418">
    <property type="entry name" value="RRM_Aly_REF_like"/>
    <property type="match status" value="1"/>
</dbReference>
<dbReference type="OrthoDB" id="346839at2759"/>
<evidence type="ECO:0000259" key="4">
    <source>
        <dbReference type="PROSITE" id="PS50102"/>
    </source>
</evidence>
<organism evidence="5 6">
    <name type="scientific">Absidia repens</name>
    <dbReference type="NCBI Taxonomy" id="90262"/>
    <lineage>
        <taxon>Eukaryota</taxon>
        <taxon>Fungi</taxon>
        <taxon>Fungi incertae sedis</taxon>
        <taxon>Mucoromycota</taxon>
        <taxon>Mucoromycotina</taxon>
        <taxon>Mucoromycetes</taxon>
        <taxon>Mucorales</taxon>
        <taxon>Cunninghamellaceae</taxon>
        <taxon>Absidia</taxon>
    </lineage>
</organism>
<protein>
    <recommendedName>
        <fullName evidence="4">RRM domain-containing protein</fullName>
    </recommendedName>
</protein>
<dbReference type="GO" id="GO:0003729">
    <property type="term" value="F:mRNA binding"/>
    <property type="evidence" value="ECO:0007669"/>
    <property type="project" value="TreeGrafter"/>
</dbReference>
<dbReference type="EMBL" id="MCGE01000049">
    <property type="protein sequence ID" value="ORZ04628.1"/>
    <property type="molecule type" value="Genomic_DNA"/>
</dbReference>
<feature type="region of interest" description="Disordered" evidence="3">
    <location>
        <begin position="1"/>
        <end position="141"/>
    </location>
</feature>
<keyword evidence="1 2" id="KW-0694">RNA-binding</keyword>
<comment type="caution">
    <text evidence="5">The sequence shown here is derived from an EMBL/GenBank/DDBJ whole genome shotgun (WGS) entry which is preliminary data.</text>
</comment>
<dbReference type="PROSITE" id="PS50102">
    <property type="entry name" value="RRM"/>
    <property type="match status" value="1"/>
</dbReference>
<evidence type="ECO:0000256" key="1">
    <source>
        <dbReference type="ARBA" id="ARBA00022884"/>
    </source>
</evidence>
<feature type="domain" description="RRM" evidence="4">
    <location>
        <begin position="142"/>
        <end position="219"/>
    </location>
</feature>
<dbReference type="SUPFAM" id="SSF54928">
    <property type="entry name" value="RNA-binding domain, RBD"/>
    <property type="match status" value="1"/>
</dbReference>